<keyword evidence="4" id="KW-0234">DNA repair</keyword>
<evidence type="ECO:0000256" key="1">
    <source>
        <dbReference type="ARBA" id="ARBA00008060"/>
    </source>
</evidence>
<evidence type="ECO:0000313" key="10">
    <source>
        <dbReference type="Proteomes" id="UP000225706"/>
    </source>
</evidence>
<organism evidence="9 10">
    <name type="scientific">Stylophora pistillata</name>
    <name type="common">Smooth cauliflower coral</name>
    <dbReference type="NCBI Taxonomy" id="50429"/>
    <lineage>
        <taxon>Eukaryota</taxon>
        <taxon>Metazoa</taxon>
        <taxon>Cnidaria</taxon>
        <taxon>Anthozoa</taxon>
        <taxon>Hexacorallia</taxon>
        <taxon>Scleractinia</taxon>
        <taxon>Astrocoeniina</taxon>
        <taxon>Pocilloporidae</taxon>
        <taxon>Stylophora</taxon>
    </lineage>
</organism>
<comment type="similarity">
    <text evidence="1">Belongs to the SWI5/SAE3 family.</text>
</comment>
<keyword evidence="10" id="KW-1185">Reference proteome</keyword>
<dbReference type="Pfam" id="PF07061">
    <property type="entry name" value="Swi5"/>
    <property type="match status" value="1"/>
</dbReference>
<dbReference type="FunFam" id="1.20.5.170:FF:000056">
    <property type="entry name" value="DNA repair protein SWI5 homolog"/>
    <property type="match status" value="1"/>
</dbReference>
<evidence type="ECO:0000313" key="9">
    <source>
        <dbReference type="EMBL" id="PFX25679.1"/>
    </source>
</evidence>
<feature type="compositionally biased region" description="Polar residues" evidence="8">
    <location>
        <begin position="74"/>
        <end position="83"/>
    </location>
</feature>
<dbReference type="GO" id="GO:0034974">
    <property type="term" value="C:Swi5-Swi2 complex"/>
    <property type="evidence" value="ECO:0007669"/>
    <property type="project" value="TreeGrafter"/>
</dbReference>
<feature type="compositionally biased region" description="Polar residues" evidence="8">
    <location>
        <begin position="1"/>
        <end position="29"/>
    </location>
</feature>
<dbReference type="InterPro" id="IPR010760">
    <property type="entry name" value="DNA-repair_Swi5"/>
</dbReference>
<keyword evidence="3" id="KW-0227">DNA damage</keyword>
<name>A0A2B4S9A5_STYPI</name>
<dbReference type="EMBL" id="LSMT01000145">
    <property type="protein sequence ID" value="PFX25679.1"/>
    <property type="molecule type" value="Genomic_DNA"/>
</dbReference>
<dbReference type="GO" id="GO:0000724">
    <property type="term" value="P:double-strand break repair via homologous recombination"/>
    <property type="evidence" value="ECO:0007669"/>
    <property type="project" value="UniProtKB-ARBA"/>
</dbReference>
<evidence type="ECO:0000256" key="8">
    <source>
        <dbReference type="SAM" id="MobiDB-lite"/>
    </source>
</evidence>
<evidence type="ECO:0000256" key="2">
    <source>
        <dbReference type="ARBA" id="ARBA00019825"/>
    </source>
</evidence>
<dbReference type="Gene3D" id="1.20.5.170">
    <property type="match status" value="1"/>
</dbReference>
<gene>
    <name evidence="9" type="primary">swi5</name>
    <name evidence="9" type="ORF">AWC38_SpisGene9669</name>
</gene>
<feature type="coiled-coil region" evidence="7">
    <location>
        <begin position="87"/>
        <end position="121"/>
    </location>
</feature>
<dbReference type="OrthoDB" id="255837at2759"/>
<evidence type="ECO:0000256" key="5">
    <source>
        <dbReference type="ARBA" id="ARBA00030081"/>
    </source>
</evidence>
<keyword evidence="7" id="KW-0175">Coiled coil</keyword>
<proteinExistence type="inferred from homology"/>
<dbReference type="PANTHER" id="PTHR28529:SF2">
    <property type="entry name" value="DNA REPAIR PROTEIN SWI5 HOMOLOG"/>
    <property type="match status" value="1"/>
</dbReference>
<feature type="region of interest" description="Disordered" evidence="8">
    <location>
        <begin position="1"/>
        <end position="84"/>
    </location>
</feature>
<dbReference type="Proteomes" id="UP000225706">
    <property type="component" value="Unassembled WGS sequence"/>
</dbReference>
<dbReference type="GO" id="GO:0032798">
    <property type="term" value="C:Swi5-Sfr1 complex"/>
    <property type="evidence" value="ECO:0007669"/>
    <property type="project" value="TreeGrafter"/>
</dbReference>
<protein>
    <recommendedName>
        <fullName evidence="2">DNA repair protein SWI5 homolog</fullName>
    </recommendedName>
    <alternativeName>
        <fullName evidence="5">Protein SAE3 homolog</fullName>
    </alternativeName>
</protein>
<evidence type="ECO:0000256" key="3">
    <source>
        <dbReference type="ARBA" id="ARBA00022763"/>
    </source>
</evidence>
<accession>A0A2B4S9A5</accession>
<sequence>MQSLEGQQKIYSNPNQKAATPVYSLNTVNGDDECNLETKNNGGTPKQRTNTTPGAFRKQPFRSSSKLRQPFKSPIQTRQQTTSLEDEASLVKEIETLKAKLEILDNEIKDLSEEYSEKELQQQIQMLHEYNEIKDVGQLLLGKLAEIDGTTTRAMYQEFGLDTDD</sequence>
<comment type="caution">
    <text evidence="9">The sequence shown here is derived from an EMBL/GenBank/DDBJ whole genome shotgun (WGS) entry which is preliminary data.</text>
</comment>
<dbReference type="PANTHER" id="PTHR28529">
    <property type="entry name" value="DNA REPAIR PROTEIN SWI5 HOMOLOG"/>
    <property type="match status" value="1"/>
</dbReference>
<evidence type="ECO:0000256" key="6">
    <source>
        <dbReference type="ARBA" id="ARBA00059338"/>
    </source>
</evidence>
<reference evidence="10" key="1">
    <citation type="journal article" date="2017" name="bioRxiv">
        <title>Comparative analysis of the genomes of Stylophora pistillata and Acropora digitifera provides evidence for extensive differences between species of corals.</title>
        <authorList>
            <person name="Voolstra C.R."/>
            <person name="Li Y."/>
            <person name="Liew Y.J."/>
            <person name="Baumgarten S."/>
            <person name="Zoccola D."/>
            <person name="Flot J.-F."/>
            <person name="Tambutte S."/>
            <person name="Allemand D."/>
            <person name="Aranda M."/>
        </authorList>
    </citation>
    <scope>NUCLEOTIDE SEQUENCE [LARGE SCALE GENOMIC DNA]</scope>
</reference>
<dbReference type="AlphaFoldDB" id="A0A2B4S9A5"/>
<comment type="function">
    <text evidence="6">Component of the SWI5-SFR1 complex, a complex required for double-strand break repair via homologous recombination.</text>
</comment>
<evidence type="ECO:0000256" key="4">
    <source>
        <dbReference type="ARBA" id="ARBA00023204"/>
    </source>
</evidence>
<feature type="compositionally biased region" description="Polar residues" evidence="8">
    <location>
        <begin position="37"/>
        <end position="53"/>
    </location>
</feature>
<evidence type="ECO:0000256" key="7">
    <source>
        <dbReference type="SAM" id="Coils"/>
    </source>
</evidence>